<reference evidence="2" key="2">
    <citation type="journal article" date="2014" name="ISME J.">
        <title>Microbial stratification in low pH oxic and suboxic macroscopic growths along an acid mine drainage.</title>
        <authorList>
            <person name="Mendez-Garcia C."/>
            <person name="Mesa V."/>
            <person name="Sprenger R.R."/>
            <person name="Richter M."/>
            <person name="Diez M.S."/>
            <person name="Solano J."/>
            <person name="Bargiela R."/>
            <person name="Golyshina O.V."/>
            <person name="Manteca A."/>
            <person name="Ramos J.L."/>
            <person name="Gallego J.R."/>
            <person name="Llorente I."/>
            <person name="Martins Dos Santos V.A."/>
            <person name="Jensen O.N."/>
            <person name="Pelaez A.I."/>
            <person name="Sanchez J."/>
            <person name="Ferrer M."/>
        </authorList>
    </citation>
    <scope>NUCLEOTIDE SEQUENCE</scope>
</reference>
<evidence type="ECO:0000313" key="2">
    <source>
        <dbReference type="EMBL" id="EQD74373.1"/>
    </source>
</evidence>
<dbReference type="GO" id="GO:0016853">
    <property type="term" value="F:isomerase activity"/>
    <property type="evidence" value="ECO:0007669"/>
    <property type="project" value="UniProtKB-KW"/>
</dbReference>
<organism evidence="2">
    <name type="scientific">mine drainage metagenome</name>
    <dbReference type="NCBI Taxonomy" id="410659"/>
    <lineage>
        <taxon>unclassified sequences</taxon>
        <taxon>metagenomes</taxon>
        <taxon>ecological metagenomes</taxon>
    </lineage>
</organism>
<dbReference type="Pfam" id="PF01676">
    <property type="entry name" value="Metalloenzyme"/>
    <property type="match status" value="1"/>
</dbReference>
<dbReference type="GO" id="GO:0046872">
    <property type="term" value="F:metal ion binding"/>
    <property type="evidence" value="ECO:0007669"/>
    <property type="project" value="InterPro"/>
</dbReference>
<protein>
    <submittedName>
        <fullName evidence="2">Metalloenzyme domain protein</fullName>
        <ecNumber evidence="2">5.4.2.-</ecNumber>
    </submittedName>
</protein>
<dbReference type="AlphaFoldDB" id="T1C0L6"/>
<comment type="caution">
    <text evidence="2">The sequence shown here is derived from an EMBL/GenBank/DDBJ whole genome shotgun (WGS) entry which is preliminary data.</text>
</comment>
<feature type="domain" description="Metalloenzyme" evidence="1">
    <location>
        <begin position="2"/>
        <end position="57"/>
    </location>
</feature>
<accession>T1C0L6</accession>
<reference evidence="2" key="1">
    <citation type="submission" date="2013-08" db="EMBL/GenBank/DDBJ databases">
        <authorList>
            <person name="Mendez C."/>
            <person name="Richter M."/>
            <person name="Ferrer M."/>
            <person name="Sanchez J."/>
        </authorList>
    </citation>
    <scope>NUCLEOTIDE SEQUENCE</scope>
</reference>
<proteinExistence type="predicted"/>
<gene>
    <name evidence="2" type="ORF">B1A_04496</name>
</gene>
<dbReference type="SUPFAM" id="SSF53649">
    <property type="entry name" value="Alkaline phosphatase-like"/>
    <property type="match status" value="1"/>
</dbReference>
<dbReference type="EMBL" id="AUZX01003271">
    <property type="protein sequence ID" value="EQD74373.1"/>
    <property type="molecule type" value="Genomic_DNA"/>
</dbReference>
<name>T1C0L6_9ZZZZ</name>
<dbReference type="EC" id="5.4.2.-" evidence="2"/>
<keyword evidence="2" id="KW-0413">Isomerase</keyword>
<dbReference type="Gene3D" id="3.40.720.10">
    <property type="entry name" value="Alkaline Phosphatase, subunit A"/>
    <property type="match status" value="1"/>
</dbReference>
<evidence type="ECO:0000259" key="1">
    <source>
        <dbReference type="Pfam" id="PF01676"/>
    </source>
</evidence>
<dbReference type="InterPro" id="IPR017850">
    <property type="entry name" value="Alkaline_phosphatase_core_sf"/>
</dbReference>
<dbReference type="InterPro" id="IPR006124">
    <property type="entry name" value="Metalloenzyme"/>
</dbReference>
<sequence>MTADHATPAILKGHSDDPVPLILWGDGVAPGPESVPAAKFGEPSASRGPLGRLRGIQVLPLLLGLGSSLPP</sequence>